<evidence type="ECO:0000256" key="5">
    <source>
        <dbReference type="ARBA" id="ARBA00033740"/>
    </source>
</evidence>
<keyword evidence="2" id="KW-0808">Transferase</keyword>
<evidence type="ECO:0000256" key="2">
    <source>
        <dbReference type="ARBA" id="ARBA00022679"/>
    </source>
</evidence>
<dbReference type="GO" id="GO:0004161">
    <property type="term" value="F:dimethylallyltranstransferase activity"/>
    <property type="evidence" value="ECO:0007669"/>
    <property type="project" value="TreeGrafter"/>
</dbReference>
<comment type="caution">
    <text evidence="7">The sequence shown here is derived from an EMBL/GenBank/DDBJ whole genome shotgun (WGS) entry which is preliminary data.</text>
</comment>
<dbReference type="Gene3D" id="1.10.600.10">
    <property type="entry name" value="Farnesyl Diphosphate Synthase"/>
    <property type="match status" value="1"/>
</dbReference>
<evidence type="ECO:0000256" key="3">
    <source>
        <dbReference type="ARBA" id="ARBA00022723"/>
    </source>
</evidence>
<evidence type="ECO:0000313" key="8">
    <source>
        <dbReference type="Proteomes" id="UP000194236"/>
    </source>
</evidence>
<dbReference type="PANTHER" id="PTHR11525">
    <property type="entry name" value="FARNESYL-PYROPHOSPHATE SYNTHETASE"/>
    <property type="match status" value="1"/>
</dbReference>
<evidence type="ECO:0000256" key="6">
    <source>
        <dbReference type="ARBA" id="ARBA00034546"/>
    </source>
</evidence>
<dbReference type="GO" id="GO:0045337">
    <property type="term" value="P:farnesyl diphosphate biosynthetic process"/>
    <property type="evidence" value="ECO:0007669"/>
    <property type="project" value="TreeGrafter"/>
</dbReference>
<evidence type="ECO:0000256" key="1">
    <source>
        <dbReference type="ARBA" id="ARBA00001946"/>
    </source>
</evidence>
<organism evidence="7 8">
    <name type="scientific">Euroglyphus maynei</name>
    <name type="common">Mayne's house dust mite</name>
    <dbReference type="NCBI Taxonomy" id="6958"/>
    <lineage>
        <taxon>Eukaryota</taxon>
        <taxon>Metazoa</taxon>
        <taxon>Ecdysozoa</taxon>
        <taxon>Arthropoda</taxon>
        <taxon>Chelicerata</taxon>
        <taxon>Arachnida</taxon>
        <taxon>Acari</taxon>
        <taxon>Acariformes</taxon>
        <taxon>Sarcoptiformes</taxon>
        <taxon>Astigmata</taxon>
        <taxon>Psoroptidia</taxon>
        <taxon>Analgoidea</taxon>
        <taxon>Pyroglyphidae</taxon>
        <taxon>Pyroglyphinae</taxon>
        <taxon>Euroglyphus</taxon>
    </lineage>
</organism>
<dbReference type="GO" id="GO:0046872">
    <property type="term" value="F:metal ion binding"/>
    <property type="evidence" value="ECO:0007669"/>
    <property type="project" value="UniProtKB-KW"/>
</dbReference>
<dbReference type="GO" id="GO:0004337">
    <property type="term" value="F:(2E,6E)-farnesyl diphosphate synthase activity"/>
    <property type="evidence" value="ECO:0007669"/>
    <property type="project" value="TreeGrafter"/>
</dbReference>
<dbReference type="AlphaFoldDB" id="A0A1Y3AS29"/>
<dbReference type="Pfam" id="PF00348">
    <property type="entry name" value="polyprenyl_synt"/>
    <property type="match status" value="1"/>
</dbReference>
<keyword evidence="3" id="KW-0479">Metal-binding</keyword>
<keyword evidence="4" id="KW-0460">Magnesium</keyword>
<comment type="cofactor">
    <cofactor evidence="1">
        <name>Mg(2+)</name>
        <dbReference type="ChEBI" id="CHEBI:18420"/>
    </cofactor>
</comment>
<dbReference type="InterPro" id="IPR033749">
    <property type="entry name" value="Polyprenyl_synt_CS"/>
</dbReference>
<dbReference type="PROSITE" id="PS00723">
    <property type="entry name" value="POLYPRENYL_SYNTHASE_1"/>
    <property type="match status" value="1"/>
</dbReference>
<proteinExistence type="predicted"/>
<sequence>NIGTKIKPGDKLLDRSITPAIDLNEFNDVYEQARLKAIADIYNENHNLPSLNEAKEWLQQVIDYNVGKGKRNRARICWLAYRQLCPSESMNDEKNLQIGILSFCLELMQSYFLIFDDIMDDSITRRGQDCWYRKNGIGMIAINDGKISAQIPCTHI</sequence>
<dbReference type="InterPro" id="IPR039702">
    <property type="entry name" value="FPS1-like"/>
</dbReference>
<evidence type="ECO:0000256" key="4">
    <source>
        <dbReference type="ARBA" id="ARBA00022842"/>
    </source>
</evidence>
<reference evidence="7 8" key="1">
    <citation type="submission" date="2017-03" db="EMBL/GenBank/DDBJ databases">
        <title>Genome Survey of Euroglyphus maynei.</title>
        <authorList>
            <person name="Arlian L.G."/>
            <person name="Morgan M.S."/>
            <person name="Rider S.D."/>
        </authorList>
    </citation>
    <scope>NUCLEOTIDE SEQUENCE [LARGE SCALE GENOMIC DNA]</scope>
    <source>
        <strain evidence="7">Arlian Lab</strain>
        <tissue evidence="7">Whole body</tissue>
    </source>
</reference>
<keyword evidence="8" id="KW-1185">Reference proteome</keyword>
<gene>
    <name evidence="7" type="ORF">BLA29_010115</name>
</gene>
<dbReference type="InterPro" id="IPR008949">
    <property type="entry name" value="Isoprenoid_synthase_dom_sf"/>
</dbReference>
<dbReference type="Proteomes" id="UP000194236">
    <property type="component" value="Unassembled WGS sequence"/>
</dbReference>
<dbReference type="GO" id="GO:0042811">
    <property type="term" value="P:pheromone biosynthetic process"/>
    <property type="evidence" value="ECO:0007669"/>
    <property type="project" value="UniProtKB-ARBA"/>
</dbReference>
<dbReference type="SUPFAM" id="SSF48576">
    <property type="entry name" value="Terpenoid synthases"/>
    <property type="match status" value="1"/>
</dbReference>
<protein>
    <recommendedName>
        <fullName evidence="6">Farnesyl pyrophosphate synthase</fullName>
    </recommendedName>
</protein>
<name>A0A1Y3AS29_EURMA</name>
<dbReference type="GO" id="GO:0005737">
    <property type="term" value="C:cytoplasm"/>
    <property type="evidence" value="ECO:0007669"/>
    <property type="project" value="TreeGrafter"/>
</dbReference>
<feature type="non-terminal residue" evidence="7">
    <location>
        <position position="1"/>
    </location>
</feature>
<dbReference type="EMBL" id="MUJZ01061916">
    <property type="protein sequence ID" value="OTF71251.1"/>
    <property type="molecule type" value="Genomic_DNA"/>
</dbReference>
<comment type="pathway">
    <text evidence="5">Pheromone biosynthesis.</text>
</comment>
<accession>A0A1Y3AS29</accession>
<dbReference type="OrthoDB" id="10257492at2759"/>
<evidence type="ECO:0000313" key="7">
    <source>
        <dbReference type="EMBL" id="OTF71251.1"/>
    </source>
</evidence>
<dbReference type="PANTHER" id="PTHR11525:SF0">
    <property type="entry name" value="FARNESYL PYROPHOSPHATE SYNTHASE"/>
    <property type="match status" value="1"/>
</dbReference>
<dbReference type="InterPro" id="IPR000092">
    <property type="entry name" value="Polyprenyl_synt"/>
</dbReference>